<dbReference type="PANTHER" id="PTHR42928">
    <property type="entry name" value="TRICARBOXYLATE-BINDING PROTEIN"/>
    <property type="match status" value="1"/>
</dbReference>
<dbReference type="OrthoDB" id="8678477at2"/>
<name>A0A4S5BSC1_9BURK</name>
<dbReference type="Gene3D" id="3.40.190.150">
    <property type="entry name" value="Bordetella uptake gene, domain 1"/>
    <property type="match status" value="1"/>
</dbReference>
<proteinExistence type="inferred from homology"/>
<sequence>MQMTRRTSIAVALALTWGLSQHGVALAETYPAKPITFVVPFPPGGPTDAMARLLASEVSAELGQTIVVDNRNGAGGNIGASMVARAAPDGYTIMFGTSGPLAINQSLYSKLDYDPRTSFAPIAYVGYLPNILLVRNELPASNVQELIALDKKDPGHMNFASSGNGASSHLAGVLFNGMAGTTLQHVPYRGTGPALADLLGSQVDMTFTDVLTALPYIQSGKVKPLGVATAKPSQAVPSVPTIASQGLPDYDVSVFFGVVAPKDVPQDRLTRLNQAFATVLNNEEVRAKLEAQGLEMTDDTSAAYLSQIIGSEVSKWAAVVKAAGAQLD</sequence>
<dbReference type="PIRSF" id="PIRSF017082">
    <property type="entry name" value="YflP"/>
    <property type="match status" value="1"/>
</dbReference>
<dbReference type="CDD" id="cd13578">
    <property type="entry name" value="PBP2_Bug27"/>
    <property type="match status" value="1"/>
</dbReference>
<keyword evidence="2" id="KW-0732">Signal</keyword>
<evidence type="ECO:0000256" key="2">
    <source>
        <dbReference type="SAM" id="SignalP"/>
    </source>
</evidence>
<gene>
    <name evidence="3" type="ORF">E8K88_03890</name>
</gene>
<dbReference type="AlphaFoldDB" id="A0A4S5BSC1"/>
<reference evidence="3 4" key="1">
    <citation type="submission" date="2019-04" db="EMBL/GenBank/DDBJ databases">
        <title>Lampropedia sp YIM MLB12 draf genome.</title>
        <authorList>
            <person name="Wang Y.-X."/>
        </authorList>
    </citation>
    <scope>NUCLEOTIDE SEQUENCE [LARGE SCALE GENOMIC DNA]</scope>
    <source>
        <strain evidence="3 4">YIM MLB12</strain>
    </source>
</reference>
<dbReference type="Gene3D" id="3.40.190.10">
    <property type="entry name" value="Periplasmic binding protein-like II"/>
    <property type="match status" value="1"/>
</dbReference>
<comment type="similarity">
    <text evidence="1">Belongs to the UPF0065 (bug) family.</text>
</comment>
<dbReference type="PANTHER" id="PTHR42928:SF5">
    <property type="entry name" value="BLR1237 PROTEIN"/>
    <property type="match status" value="1"/>
</dbReference>
<evidence type="ECO:0000313" key="4">
    <source>
        <dbReference type="Proteomes" id="UP000306236"/>
    </source>
</evidence>
<dbReference type="InterPro" id="IPR005064">
    <property type="entry name" value="BUG"/>
</dbReference>
<dbReference type="EMBL" id="SSWX01000003">
    <property type="protein sequence ID" value="THJ35734.1"/>
    <property type="molecule type" value="Genomic_DNA"/>
</dbReference>
<feature type="chain" id="PRO_5020731385" evidence="2">
    <location>
        <begin position="28"/>
        <end position="328"/>
    </location>
</feature>
<dbReference type="RefSeq" id="WP_136405332.1">
    <property type="nucleotide sequence ID" value="NZ_SSWX01000003.1"/>
</dbReference>
<organism evidence="3 4">
    <name type="scientific">Lampropedia aestuarii</name>
    <dbReference type="NCBI Taxonomy" id="2562762"/>
    <lineage>
        <taxon>Bacteria</taxon>
        <taxon>Pseudomonadati</taxon>
        <taxon>Pseudomonadota</taxon>
        <taxon>Betaproteobacteria</taxon>
        <taxon>Burkholderiales</taxon>
        <taxon>Comamonadaceae</taxon>
        <taxon>Lampropedia</taxon>
    </lineage>
</organism>
<evidence type="ECO:0000256" key="1">
    <source>
        <dbReference type="ARBA" id="ARBA00006987"/>
    </source>
</evidence>
<dbReference type="Pfam" id="PF03401">
    <property type="entry name" value="TctC"/>
    <property type="match status" value="1"/>
</dbReference>
<dbReference type="Proteomes" id="UP000306236">
    <property type="component" value="Unassembled WGS sequence"/>
</dbReference>
<feature type="signal peptide" evidence="2">
    <location>
        <begin position="1"/>
        <end position="27"/>
    </location>
</feature>
<keyword evidence="4" id="KW-1185">Reference proteome</keyword>
<accession>A0A4S5BSC1</accession>
<evidence type="ECO:0000313" key="3">
    <source>
        <dbReference type="EMBL" id="THJ35734.1"/>
    </source>
</evidence>
<dbReference type="SUPFAM" id="SSF53850">
    <property type="entry name" value="Periplasmic binding protein-like II"/>
    <property type="match status" value="1"/>
</dbReference>
<dbReference type="InterPro" id="IPR042100">
    <property type="entry name" value="Bug_dom1"/>
</dbReference>
<comment type="caution">
    <text evidence="3">The sequence shown here is derived from an EMBL/GenBank/DDBJ whole genome shotgun (WGS) entry which is preliminary data.</text>
</comment>
<protein>
    <submittedName>
        <fullName evidence="3">Tripartite tricarboxylate transporter substrate binding protein</fullName>
    </submittedName>
</protein>